<dbReference type="Gene3D" id="2.30.180.10">
    <property type="entry name" value="FAS1 domain"/>
    <property type="match status" value="1"/>
</dbReference>
<protein>
    <recommendedName>
        <fullName evidence="4">FAS1 domain-containing protein</fullName>
    </recommendedName>
</protein>
<dbReference type="SUPFAM" id="SSF82153">
    <property type="entry name" value="FAS1 domain"/>
    <property type="match status" value="1"/>
</dbReference>
<evidence type="ECO:0000313" key="2">
    <source>
        <dbReference type="EMBL" id="TQD92183.1"/>
    </source>
</evidence>
<dbReference type="EMBL" id="VIEB01000398">
    <property type="protein sequence ID" value="TQD92183.1"/>
    <property type="molecule type" value="Genomic_DNA"/>
</dbReference>
<dbReference type="PANTHER" id="PTHR32382">
    <property type="entry name" value="FASCICLIN-LIKE ARABINOGALACTAN PROTEIN"/>
    <property type="match status" value="1"/>
</dbReference>
<dbReference type="STRING" id="106549.A0A540M0D2"/>
<keyword evidence="3" id="KW-1185">Reference proteome</keyword>
<dbReference type="PANTHER" id="PTHR32382:SF4">
    <property type="entry name" value="FASCICLIN-LIKE ARABINOGALACTAN PROTEIN 1"/>
    <property type="match status" value="1"/>
</dbReference>
<proteinExistence type="predicted"/>
<dbReference type="InterPro" id="IPR033254">
    <property type="entry name" value="Plant_FLA"/>
</dbReference>
<dbReference type="InterPro" id="IPR036378">
    <property type="entry name" value="FAS1_dom_sf"/>
</dbReference>
<comment type="caution">
    <text evidence="2">The sequence shown here is derived from an EMBL/GenBank/DDBJ whole genome shotgun (WGS) entry which is preliminary data.</text>
</comment>
<evidence type="ECO:0000313" key="3">
    <source>
        <dbReference type="Proteomes" id="UP000315295"/>
    </source>
</evidence>
<dbReference type="AlphaFoldDB" id="A0A540M0D2"/>
<dbReference type="GO" id="GO:0048364">
    <property type="term" value="P:root development"/>
    <property type="evidence" value="ECO:0007669"/>
    <property type="project" value="TreeGrafter"/>
</dbReference>
<organism evidence="2 3">
    <name type="scientific">Malus baccata</name>
    <name type="common">Siberian crab apple</name>
    <name type="synonym">Pyrus baccata</name>
    <dbReference type="NCBI Taxonomy" id="106549"/>
    <lineage>
        <taxon>Eukaryota</taxon>
        <taxon>Viridiplantae</taxon>
        <taxon>Streptophyta</taxon>
        <taxon>Embryophyta</taxon>
        <taxon>Tracheophyta</taxon>
        <taxon>Spermatophyta</taxon>
        <taxon>Magnoliopsida</taxon>
        <taxon>eudicotyledons</taxon>
        <taxon>Gunneridae</taxon>
        <taxon>Pentapetalae</taxon>
        <taxon>rosids</taxon>
        <taxon>fabids</taxon>
        <taxon>Rosales</taxon>
        <taxon>Rosaceae</taxon>
        <taxon>Amygdaloideae</taxon>
        <taxon>Maleae</taxon>
        <taxon>Malus</taxon>
    </lineage>
</organism>
<evidence type="ECO:0008006" key="4">
    <source>
        <dbReference type="Google" id="ProtNLM"/>
    </source>
</evidence>
<name>A0A540M0D2_MALBA</name>
<accession>A0A540M0D2</accession>
<feature type="compositionally biased region" description="Low complexity" evidence="1">
    <location>
        <begin position="89"/>
        <end position="109"/>
    </location>
</feature>
<reference evidence="2 3" key="1">
    <citation type="journal article" date="2019" name="G3 (Bethesda)">
        <title>Sequencing of a Wild Apple (Malus baccata) Genome Unravels the Differences Between Cultivated and Wild Apple Species Regarding Disease Resistance and Cold Tolerance.</title>
        <authorList>
            <person name="Chen X."/>
        </authorList>
    </citation>
    <scope>NUCLEOTIDE SEQUENCE [LARGE SCALE GENOMIC DNA]</scope>
    <source>
        <strain evidence="3">cv. Shandingzi</strain>
        <tissue evidence="2">Leaves</tissue>
    </source>
</reference>
<feature type="region of interest" description="Disordered" evidence="1">
    <location>
        <begin position="89"/>
        <end position="132"/>
    </location>
</feature>
<gene>
    <name evidence="2" type="ORF">C1H46_022221</name>
</gene>
<dbReference type="GO" id="GO:0048367">
    <property type="term" value="P:shoot system development"/>
    <property type="evidence" value="ECO:0007669"/>
    <property type="project" value="TreeGrafter"/>
</dbReference>
<dbReference type="GO" id="GO:0005886">
    <property type="term" value="C:plasma membrane"/>
    <property type="evidence" value="ECO:0007669"/>
    <property type="project" value="TreeGrafter"/>
</dbReference>
<feature type="compositionally biased region" description="Pro residues" evidence="1">
    <location>
        <begin position="110"/>
        <end position="124"/>
    </location>
</feature>
<evidence type="ECO:0000256" key="1">
    <source>
        <dbReference type="SAM" id="MobiDB-lite"/>
    </source>
</evidence>
<sequence>MQLRGKTTADSLLLTPTLLTTLTHAHNITRLFAKHSEFSTFNHYLTLTHLAADINERTIITVCAIDNSAISAFLSKHLSIYSIKTFFPSMSSSTTSAPRSSTKSPTTPHSLPPCSRPPATPRAPPTSSTSST</sequence>
<dbReference type="Proteomes" id="UP000315295">
    <property type="component" value="Unassembled WGS sequence"/>
</dbReference>